<dbReference type="GO" id="GO:0008941">
    <property type="term" value="F:nitric oxide dioxygenase NAD(P)H activity"/>
    <property type="evidence" value="ECO:0007669"/>
    <property type="project" value="TreeGrafter"/>
</dbReference>
<evidence type="ECO:0000313" key="8">
    <source>
        <dbReference type="Proteomes" id="UP000219621"/>
    </source>
</evidence>
<dbReference type="CDD" id="cd12131">
    <property type="entry name" value="HGbI-like"/>
    <property type="match status" value="1"/>
</dbReference>
<sequence length="140" mass="15413">MTPSQIALVRETFAQVVPMRDQAAALFYGRLFELEPNVRPLFRADLAVQGQKLIASIAMVVRELDRLDVILTDVKAMARRHVTYGVQERHYAVVGDALLWTLEKGLGAAFTAEVREAWTAAYGTLAGAMIAAAREEPRAA</sequence>
<dbReference type="GO" id="GO:0005344">
    <property type="term" value="F:oxygen carrier activity"/>
    <property type="evidence" value="ECO:0007669"/>
    <property type="project" value="UniProtKB-KW"/>
</dbReference>
<keyword evidence="3" id="KW-0479">Metal-binding</keyword>
<evidence type="ECO:0000256" key="5">
    <source>
        <dbReference type="RuleBase" id="RU000356"/>
    </source>
</evidence>
<accession>A0A286H0U3</accession>
<gene>
    <name evidence="7" type="ORF">SAMN05421508_11825</name>
</gene>
<keyword evidence="1 5" id="KW-0349">Heme</keyword>
<proteinExistence type="inferred from homology"/>
<reference evidence="7 8" key="1">
    <citation type="submission" date="2017-09" db="EMBL/GenBank/DDBJ databases">
        <authorList>
            <person name="Ehlers B."/>
            <person name="Leendertz F.H."/>
        </authorList>
    </citation>
    <scope>NUCLEOTIDE SEQUENCE [LARGE SCALE GENOMIC DNA]</scope>
    <source>
        <strain evidence="7 8">USBA 140</strain>
    </source>
</reference>
<dbReference type="PANTHER" id="PTHR43396">
    <property type="entry name" value="FLAVOHEMOPROTEIN"/>
    <property type="match status" value="1"/>
</dbReference>
<dbReference type="SUPFAM" id="SSF46458">
    <property type="entry name" value="Globin-like"/>
    <property type="match status" value="1"/>
</dbReference>
<dbReference type="GO" id="GO:0019825">
    <property type="term" value="F:oxygen binding"/>
    <property type="evidence" value="ECO:0007669"/>
    <property type="project" value="InterPro"/>
</dbReference>
<dbReference type="EMBL" id="OCNJ01000018">
    <property type="protein sequence ID" value="SOE01410.1"/>
    <property type="molecule type" value="Genomic_DNA"/>
</dbReference>
<organism evidence="7 8">
    <name type="scientific">Caenispirillum bisanense</name>
    <dbReference type="NCBI Taxonomy" id="414052"/>
    <lineage>
        <taxon>Bacteria</taxon>
        <taxon>Pseudomonadati</taxon>
        <taxon>Pseudomonadota</taxon>
        <taxon>Alphaproteobacteria</taxon>
        <taxon>Rhodospirillales</taxon>
        <taxon>Novispirillaceae</taxon>
        <taxon>Caenispirillum</taxon>
    </lineage>
</organism>
<dbReference type="RefSeq" id="WP_097281628.1">
    <property type="nucleotide sequence ID" value="NZ_OCNJ01000018.1"/>
</dbReference>
<dbReference type="PRINTS" id="PR01907">
    <property type="entry name" value="WORMGLOBIN"/>
</dbReference>
<dbReference type="Pfam" id="PF00042">
    <property type="entry name" value="Globin"/>
    <property type="match status" value="1"/>
</dbReference>
<evidence type="ECO:0000259" key="6">
    <source>
        <dbReference type="PROSITE" id="PS01033"/>
    </source>
</evidence>
<name>A0A286H0U3_9PROT</name>
<dbReference type="GO" id="GO:0071500">
    <property type="term" value="P:cellular response to nitrosative stress"/>
    <property type="evidence" value="ECO:0007669"/>
    <property type="project" value="TreeGrafter"/>
</dbReference>
<keyword evidence="7" id="KW-0560">Oxidoreductase</keyword>
<dbReference type="GO" id="GO:0020037">
    <property type="term" value="F:heme binding"/>
    <property type="evidence" value="ECO:0007669"/>
    <property type="project" value="InterPro"/>
</dbReference>
<evidence type="ECO:0000256" key="4">
    <source>
        <dbReference type="ARBA" id="ARBA00023004"/>
    </source>
</evidence>
<dbReference type="Gene3D" id="1.10.490.10">
    <property type="entry name" value="Globins"/>
    <property type="match status" value="1"/>
</dbReference>
<evidence type="ECO:0000256" key="2">
    <source>
        <dbReference type="ARBA" id="ARBA00022621"/>
    </source>
</evidence>
<dbReference type="OrthoDB" id="3213438at2"/>
<feature type="domain" description="Globin" evidence="6">
    <location>
        <begin position="1"/>
        <end position="134"/>
    </location>
</feature>
<dbReference type="PANTHER" id="PTHR43396:SF3">
    <property type="entry name" value="FLAVOHEMOPROTEIN"/>
    <property type="match status" value="1"/>
</dbReference>
<dbReference type="InterPro" id="IPR000971">
    <property type="entry name" value="Globin"/>
</dbReference>
<keyword evidence="4" id="KW-0408">Iron</keyword>
<dbReference type="AlphaFoldDB" id="A0A286H0U3"/>
<keyword evidence="2 5" id="KW-0561">Oxygen transport</keyword>
<dbReference type="InterPro" id="IPR009050">
    <property type="entry name" value="Globin-like_sf"/>
</dbReference>
<evidence type="ECO:0000256" key="3">
    <source>
        <dbReference type="ARBA" id="ARBA00022723"/>
    </source>
</evidence>
<dbReference type="PROSITE" id="PS01033">
    <property type="entry name" value="GLOBIN"/>
    <property type="match status" value="1"/>
</dbReference>
<keyword evidence="8" id="KW-1185">Reference proteome</keyword>
<dbReference type="GO" id="GO:0071949">
    <property type="term" value="F:FAD binding"/>
    <property type="evidence" value="ECO:0007669"/>
    <property type="project" value="TreeGrafter"/>
</dbReference>
<dbReference type="GO" id="GO:0046210">
    <property type="term" value="P:nitric oxide catabolic process"/>
    <property type="evidence" value="ECO:0007669"/>
    <property type="project" value="TreeGrafter"/>
</dbReference>
<keyword evidence="7" id="KW-0223">Dioxygenase</keyword>
<evidence type="ECO:0000256" key="1">
    <source>
        <dbReference type="ARBA" id="ARBA00022617"/>
    </source>
</evidence>
<keyword evidence="5" id="KW-0813">Transport</keyword>
<dbReference type="InterPro" id="IPR012292">
    <property type="entry name" value="Globin/Proto"/>
</dbReference>
<dbReference type="GO" id="GO:0046872">
    <property type="term" value="F:metal ion binding"/>
    <property type="evidence" value="ECO:0007669"/>
    <property type="project" value="UniProtKB-KW"/>
</dbReference>
<dbReference type="Proteomes" id="UP000219621">
    <property type="component" value="Unassembled WGS sequence"/>
</dbReference>
<protein>
    <submittedName>
        <fullName evidence="7">Nitric oxide dioxygenase</fullName>
    </submittedName>
</protein>
<comment type="similarity">
    <text evidence="5">Belongs to the globin family.</text>
</comment>
<evidence type="ECO:0000313" key="7">
    <source>
        <dbReference type="EMBL" id="SOE01410.1"/>
    </source>
</evidence>